<evidence type="ECO:0000313" key="3">
    <source>
        <dbReference type="Proteomes" id="UP000316584"/>
    </source>
</evidence>
<keyword evidence="1" id="KW-1133">Transmembrane helix</keyword>
<protein>
    <submittedName>
        <fullName evidence="2">DUF3667 domain-containing protein</fullName>
    </submittedName>
</protein>
<dbReference type="Pfam" id="PF12412">
    <property type="entry name" value="DUF3667"/>
    <property type="match status" value="1"/>
</dbReference>
<proteinExistence type="predicted"/>
<dbReference type="EMBL" id="CP042218">
    <property type="protein sequence ID" value="QDW67587.1"/>
    <property type="molecule type" value="Genomic_DNA"/>
</dbReference>
<evidence type="ECO:0000313" key="2">
    <source>
        <dbReference type="EMBL" id="QDW67587.1"/>
    </source>
</evidence>
<dbReference type="RefSeq" id="WP_144893435.1">
    <property type="nucleotide sequence ID" value="NZ_CP042218.1"/>
</dbReference>
<feature type="transmembrane region" description="Helical" evidence="1">
    <location>
        <begin position="329"/>
        <end position="348"/>
    </location>
</feature>
<reference evidence="2 3" key="1">
    <citation type="submission" date="2019-07" db="EMBL/GenBank/DDBJ databases">
        <title>Full genome sequence of Luteimonas sp. Gr-4.</title>
        <authorList>
            <person name="Im W.-T."/>
        </authorList>
    </citation>
    <scope>NUCLEOTIDE SEQUENCE [LARGE SCALE GENOMIC DNA]</scope>
    <source>
        <strain evidence="2 3">Gr-4</strain>
    </source>
</reference>
<feature type="transmembrane region" description="Helical" evidence="1">
    <location>
        <begin position="217"/>
        <end position="243"/>
    </location>
</feature>
<dbReference type="OrthoDB" id="9111327at2"/>
<keyword evidence="3" id="KW-1185">Reference proteome</keyword>
<feature type="transmembrane region" description="Helical" evidence="1">
    <location>
        <begin position="51"/>
        <end position="73"/>
    </location>
</feature>
<accession>A0A518N6Q0</accession>
<organism evidence="2 3">
    <name type="scientific">Luteimonas granuli</name>
    <dbReference type="NCBI Taxonomy" id="1176533"/>
    <lineage>
        <taxon>Bacteria</taxon>
        <taxon>Pseudomonadati</taxon>
        <taxon>Pseudomonadota</taxon>
        <taxon>Gammaproteobacteria</taxon>
        <taxon>Lysobacterales</taxon>
        <taxon>Lysobacteraceae</taxon>
        <taxon>Luteimonas</taxon>
    </lineage>
</organism>
<keyword evidence="1" id="KW-0472">Membrane</keyword>
<dbReference type="KEGG" id="lug:FPZ22_12435"/>
<feature type="transmembrane region" description="Helical" evidence="1">
    <location>
        <begin position="255"/>
        <end position="278"/>
    </location>
</feature>
<name>A0A518N6Q0_9GAMM</name>
<feature type="transmembrane region" description="Helical" evidence="1">
    <location>
        <begin position="284"/>
        <end position="308"/>
    </location>
</feature>
<gene>
    <name evidence="2" type="ORF">FPZ22_12435</name>
</gene>
<evidence type="ECO:0000256" key="1">
    <source>
        <dbReference type="SAM" id="Phobius"/>
    </source>
</evidence>
<sequence>MHNPIRHIRHAVEEFFEAFWHLDGRVFRTLRDLWVPGRVARNYLAGHRARYIAPLRLFVVLSLLTFFIGSAAVHVEGGVVDVSGIRDIEAAGTVEEVQRIRDRLVADIERARAEAGNTPGVDPALVAAEIRVRGAAANRIIELSGGAGKAAEGTAPAPPGATGLRINLFGHTGVWDAEDNPLVIGWWPRFANDWLNRKIGNLEKNMQSLDETSPDTWVQAVMSAAPSALFLLVPVFTGLLKLAYLFTRRMYLEHLVVALYSHAFLLIMLTLAFALSALDNWTTSVAVGVLSKLGLAAVLLWMPIYLLVMQKRVYGQAWWLTVTKYLVVGYIYFWMLGFATLLIFLARLTEA</sequence>
<keyword evidence="1" id="KW-0812">Transmembrane</keyword>
<dbReference type="Proteomes" id="UP000316584">
    <property type="component" value="Chromosome"/>
</dbReference>
<dbReference type="InterPro" id="IPR022134">
    <property type="entry name" value="DUF3667"/>
</dbReference>
<dbReference type="AlphaFoldDB" id="A0A518N6Q0"/>